<name>A0A829YFF2_9GAMM</name>
<sequence length="1428" mass="156666">MRSQSRPVVRVLRGLFALILSCFAVEISAATLVAVVSERNSGDLAQAARDVNQRLPNHRLIFRTTAQVDALSDAQLEELISGADALLLATVFKETAQRVQALLPATRACEIISVAGDPALGRQSRWGSKRLFVDEDPRYAELSSLTAEKDASADAVAAAVRRHPQLTPWIQARAYWQNRGASNLISLLALMLSEQDRAAAAAIRPVEDALPMRFHYRGEWSTAETLRISGDRRVVAILEDQHADVSLSEAICRSLSARDLDCLTVLAGWGRPSSDALGVIAHKVGARLGAIVSVQDFIVGGSSDRAEATRRIDQLDVPVLKALRLHDVTVEGWRMSEQGLAWDSVYYRVAMPELQGISQPIVVAAAAAPQLDALTGIAVTRVAAIPSQLEQLTARIERWARLQQMNNADKHVAIVYYNHPPGRHNIGADNLDVPASLLEILRALKREGYDTGSLPASSADLLERLQQDGVNLPEQGDVLRAMATRVANVSAEQYAQWFAALQQPLQKEMTGGPLALLQANVQAAQAARLPQEARGQVNRTLHEVEHLLEGAQHPARNRALDLVKQLQAAYETQLSKGGNEARIDSLTRAIAATGVEGLRGWGELPGNVMVNKGKLVLPGVRFGKIFVGPQPPRGWELNEELLHANTSIPPTHQYLAFYFWLRQEFRADAIVHLGRHSTYEFLPRKGVGQDELDYPALIAGDIPGIYPYIVDGVGEGLQAKRRGLAVMVDHLIPPLTATPLYDDLLRLRQLVESYESSNNPALRKQAAESMRGLIDELHLKDALTASMDAELKVRGISFEQADDELLVHEIGHYLTHLQEDFMPLGLHVFGKPWQKEALDTMLVSMKAGADDKALRQNLQSSPENEMRALLHGLAGRFVPAGPGNDPIRNAEALPTGRNFHGLDNSLIPSRLGYSLGAKLASEARSRVKEDGKEAVILWASDSVRDEGAMVGFGLSLLGVAPQWNSRGIVAGLERLPLNDVGQRADTVFVTSGLFRDLFGQQIVWLDKAVLLALDGSRRTIERSRPDLTSALRAALEPLGPMASPGDEPLARNHVARHWVNETSALIKQRVGHAEAGKRASLRVFGTSPGDYSAGINRAVERSGSWNDRKELAKIYIDRIGHAYSADGTSQAQQELLKSNLREVRNTYLGRSSNLYGLMDNNDAFDYLGGLSLAVETLSGRVPASHVADHSNPAQPTMQPLPTALLSELRGRYLNPAWIKPLMQHGYAGARTMGSEFMEYLWGWQVTNPDVIKSWAWDEVKQVYVDDSHGLGLDQFLEQDSNVHVKTNMIAILLVAAEKQFWQTDEATLQRLSQKWVDLLLEHGLPGSGHTQPDHPVFQWVQPYLRADQIEPLKQLLERARVDAKSASSPTTMAELQAATEDEAKQRSDAEGASGRSPWALLVIVLAIAVLLSAGYLRGRYIAPKERSA</sequence>
<evidence type="ECO:0000313" key="4">
    <source>
        <dbReference type="EMBL" id="GFE81372.1"/>
    </source>
</evidence>
<keyword evidence="2" id="KW-0812">Transmembrane</keyword>
<dbReference type="CDD" id="cd10150">
    <property type="entry name" value="CobN_like"/>
    <property type="match status" value="1"/>
</dbReference>
<keyword evidence="5" id="KW-1185">Reference proteome</keyword>
<gene>
    <name evidence="4" type="ORF">GCM10011487_33720</name>
</gene>
<dbReference type="InterPro" id="IPR003672">
    <property type="entry name" value="CobN/Mg_chltase"/>
</dbReference>
<comment type="caution">
    <text evidence="4">The sequence shown here is derived from an EMBL/GenBank/DDBJ whole genome shotgun (WGS) entry which is preliminary data.</text>
</comment>
<feature type="domain" description="CobN/magnesium chelatase" evidence="3">
    <location>
        <begin position="174"/>
        <end position="510"/>
    </location>
</feature>
<dbReference type="Proteomes" id="UP000445000">
    <property type="component" value="Unassembled WGS sequence"/>
</dbReference>
<feature type="transmembrane region" description="Helical" evidence="2">
    <location>
        <begin position="1398"/>
        <end position="1416"/>
    </location>
</feature>
<dbReference type="EMBL" id="BLJN01000003">
    <property type="protein sequence ID" value="GFE81372.1"/>
    <property type="molecule type" value="Genomic_DNA"/>
</dbReference>
<dbReference type="RefSeq" id="WP_161813030.1">
    <property type="nucleotide sequence ID" value="NZ_BLJN01000003.1"/>
</dbReference>
<feature type="domain" description="CobN/magnesium chelatase" evidence="3">
    <location>
        <begin position="853"/>
        <end position="1307"/>
    </location>
</feature>
<evidence type="ECO:0000259" key="3">
    <source>
        <dbReference type="Pfam" id="PF02514"/>
    </source>
</evidence>
<keyword evidence="2" id="KW-0472">Membrane</keyword>
<proteinExistence type="predicted"/>
<protein>
    <recommendedName>
        <fullName evidence="3">CobN/magnesium chelatase domain-containing protein</fullName>
    </recommendedName>
</protein>
<evidence type="ECO:0000256" key="2">
    <source>
        <dbReference type="SAM" id="Phobius"/>
    </source>
</evidence>
<dbReference type="PANTHER" id="PTHR44119:SF1">
    <property type="entry name" value="MAGNESIUM-CHELATASE SUBUNIT CHLH, CHLOROPLASTIC"/>
    <property type="match status" value="1"/>
</dbReference>
<organism evidence="4 5">
    <name type="scientific">Steroidobacter agaridevorans</name>
    <dbReference type="NCBI Taxonomy" id="2695856"/>
    <lineage>
        <taxon>Bacteria</taxon>
        <taxon>Pseudomonadati</taxon>
        <taxon>Pseudomonadota</taxon>
        <taxon>Gammaproteobacteria</taxon>
        <taxon>Steroidobacterales</taxon>
        <taxon>Steroidobacteraceae</taxon>
        <taxon>Steroidobacter</taxon>
    </lineage>
</organism>
<dbReference type="Pfam" id="PF02514">
    <property type="entry name" value="CobN-Mg_chel"/>
    <property type="match status" value="2"/>
</dbReference>
<accession>A0A829YFF2</accession>
<evidence type="ECO:0000313" key="5">
    <source>
        <dbReference type="Proteomes" id="UP000445000"/>
    </source>
</evidence>
<dbReference type="PANTHER" id="PTHR44119">
    <property type="entry name" value="MAGNESIUM-CHELATASE SUBUNIT CHLH, CHLOROPLASTIC"/>
    <property type="match status" value="1"/>
</dbReference>
<keyword evidence="2" id="KW-1133">Transmembrane helix</keyword>
<reference evidence="5" key="1">
    <citation type="submission" date="2020-01" db="EMBL/GenBank/DDBJ databases">
        <title>'Steroidobacter agaridevorans' sp. nov., agar-degrading bacteria isolated from rhizosphere soils.</title>
        <authorList>
            <person name="Ikenaga M."/>
            <person name="Kataoka M."/>
            <person name="Murouchi A."/>
            <person name="Katsuragi S."/>
            <person name="Sakai M."/>
        </authorList>
    </citation>
    <scope>NUCLEOTIDE SEQUENCE [LARGE SCALE GENOMIC DNA]</scope>
    <source>
        <strain evidence="5">YU21-B</strain>
    </source>
</reference>
<feature type="region of interest" description="Disordered" evidence="1">
    <location>
        <begin position="1363"/>
        <end position="1392"/>
    </location>
</feature>
<evidence type="ECO:0000256" key="1">
    <source>
        <dbReference type="SAM" id="MobiDB-lite"/>
    </source>
</evidence>